<evidence type="ECO:0000256" key="1">
    <source>
        <dbReference type="ARBA" id="ARBA00004127"/>
    </source>
</evidence>
<dbReference type="InterPro" id="IPR051788">
    <property type="entry name" value="MFS_Transporter"/>
</dbReference>
<feature type="transmembrane region" description="Helical" evidence="8">
    <location>
        <begin position="270"/>
        <end position="292"/>
    </location>
</feature>
<evidence type="ECO:0000256" key="2">
    <source>
        <dbReference type="ARBA" id="ARBA00008335"/>
    </source>
</evidence>
<evidence type="ECO:0000313" key="11">
    <source>
        <dbReference type="Proteomes" id="UP000623467"/>
    </source>
</evidence>
<feature type="transmembrane region" description="Helical" evidence="8">
    <location>
        <begin position="424"/>
        <end position="442"/>
    </location>
</feature>
<feature type="transmembrane region" description="Helical" evidence="8">
    <location>
        <begin position="338"/>
        <end position="368"/>
    </location>
</feature>
<sequence>MEKPDDIATVYPPPQTESPQNDSKPPVPQYQPSKQQILLGRVQTVALCWAVFLAGWNDGTLGPLLPRIQEVYLSCKNIILSQIQNQNSSSFQLGYLIVSLLFICQCIGSITGAVLTISLTPKLGFGKMLILAPLAQAVGYSLQAAALPFPVFALSCFLNAIGVSILDAQANGYVAGFARNPESKMGYVQAAYGAGIFAAPLVSTQFAQLQHWSFHYLVSLGLTLSNILILFVVFRAKTQDECLAQLGQAATEKGTGANSPMRQVLTMKTLHLMALFLFVHVGVGVAIAGWTVTFMETIRGGGPSAGYIAAGFAGGVTLGRIILIWVNKKIGENRGVYLYSLIAIGLQLVVWLVPSLIGGAISVAFIGLLSGPIYPLALNRAAKLFPPWLLTATMSWMAAMATVGGAVVPFVAGAISSKAGIKSIQPVILAMMVTKFFLWMLIPKHI</sequence>
<feature type="transmembrane region" description="Helical" evidence="8">
    <location>
        <begin position="152"/>
        <end position="174"/>
    </location>
</feature>
<evidence type="ECO:0000256" key="3">
    <source>
        <dbReference type="ARBA" id="ARBA00022448"/>
    </source>
</evidence>
<keyword evidence="6 8" id="KW-0472">Membrane</keyword>
<dbReference type="AlphaFoldDB" id="A0A8H6YZ84"/>
<accession>A0A8H6YZ84</accession>
<feature type="transmembrane region" description="Helical" evidence="8">
    <location>
        <begin position="388"/>
        <end position="412"/>
    </location>
</feature>
<evidence type="ECO:0000256" key="6">
    <source>
        <dbReference type="ARBA" id="ARBA00023136"/>
    </source>
</evidence>
<feature type="transmembrane region" description="Helical" evidence="8">
    <location>
        <begin position="186"/>
        <end position="207"/>
    </location>
</feature>
<proteinExistence type="inferred from homology"/>
<dbReference type="GO" id="GO:0012505">
    <property type="term" value="C:endomembrane system"/>
    <property type="evidence" value="ECO:0007669"/>
    <property type="project" value="UniProtKB-SubCell"/>
</dbReference>
<keyword evidence="3" id="KW-0813">Transport</keyword>
<protein>
    <submittedName>
        <fullName evidence="10">MFS domain-containing protein</fullName>
    </submittedName>
</protein>
<keyword evidence="11" id="KW-1185">Reference proteome</keyword>
<dbReference type="Gene3D" id="1.20.1250.20">
    <property type="entry name" value="MFS general substrate transporter like domains"/>
    <property type="match status" value="2"/>
</dbReference>
<feature type="transmembrane region" description="Helical" evidence="8">
    <location>
        <begin position="304"/>
        <end position="326"/>
    </location>
</feature>
<evidence type="ECO:0000256" key="5">
    <source>
        <dbReference type="ARBA" id="ARBA00022989"/>
    </source>
</evidence>
<gene>
    <name evidence="10" type="ORF">MSAN_00855500</name>
</gene>
<feature type="transmembrane region" description="Helical" evidence="8">
    <location>
        <begin position="93"/>
        <end position="117"/>
    </location>
</feature>
<dbReference type="FunFam" id="1.20.1250.20:FF:000286">
    <property type="entry name" value="MFS efflux transporter"/>
    <property type="match status" value="1"/>
</dbReference>
<name>A0A8H6YZ84_9AGAR</name>
<dbReference type="Proteomes" id="UP000623467">
    <property type="component" value="Unassembled WGS sequence"/>
</dbReference>
<feature type="region of interest" description="Disordered" evidence="7">
    <location>
        <begin position="1"/>
        <end position="31"/>
    </location>
</feature>
<dbReference type="GO" id="GO:0022857">
    <property type="term" value="F:transmembrane transporter activity"/>
    <property type="evidence" value="ECO:0007669"/>
    <property type="project" value="InterPro"/>
</dbReference>
<comment type="similarity">
    <text evidence="2">Belongs to the major facilitator superfamily.</text>
</comment>
<dbReference type="InterPro" id="IPR011701">
    <property type="entry name" value="MFS"/>
</dbReference>
<dbReference type="InterPro" id="IPR036259">
    <property type="entry name" value="MFS_trans_sf"/>
</dbReference>
<keyword evidence="5 8" id="KW-1133">Transmembrane helix</keyword>
<dbReference type="PROSITE" id="PS50850">
    <property type="entry name" value="MFS"/>
    <property type="match status" value="1"/>
</dbReference>
<dbReference type="InterPro" id="IPR020846">
    <property type="entry name" value="MFS_dom"/>
</dbReference>
<comment type="subcellular location">
    <subcellularLocation>
        <location evidence="1">Endomembrane system</location>
        <topology evidence="1">Multi-pass membrane protein</topology>
    </subcellularLocation>
</comment>
<dbReference type="SUPFAM" id="SSF103473">
    <property type="entry name" value="MFS general substrate transporter"/>
    <property type="match status" value="1"/>
</dbReference>
<dbReference type="EMBL" id="JACAZH010000005">
    <property type="protein sequence ID" value="KAF7367907.1"/>
    <property type="molecule type" value="Genomic_DNA"/>
</dbReference>
<comment type="caution">
    <text evidence="10">The sequence shown here is derived from an EMBL/GenBank/DDBJ whole genome shotgun (WGS) entry which is preliminary data.</text>
</comment>
<dbReference type="GO" id="GO:0016020">
    <property type="term" value="C:membrane"/>
    <property type="evidence" value="ECO:0007669"/>
    <property type="project" value="TreeGrafter"/>
</dbReference>
<dbReference type="PANTHER" id="PTHR23514:SF3">
    <property type="entry name" value="BYPASS OF STOP CODON PROTEIN 6"/>
    <property type="match status" value="1"/>
</dbReference>
<evidence type="ECO:0000256" key="7">
    <source>
        <dbReference type="SAM" id="MobiDB-lite"/>
    </source>
</evidence>
<feature type="domain" description="Major facilitator superfamily (MFS) profile" evidence="9">
    <location>
        <begin position="43"/>
        <end position="446"/>
    </location>
</feature>
<dbReference type="Pfam" id="PF07690">
    <property type="entry name" value="MFS_1"/>
    <property type="match status" value="1"/>
</dbReference>
<reference evidence="10" key="1">
    <citation type="submission" date="2020-05" db="EMBL/GenBank/DDBJ databases">
        <title>Mycena genomes resolve the evolution of fungal bioluminescence.</title>
        <authorList>
            <person name="Tsai I.J."/>
        </authorList>
    </citation>
    <scope>NUCLEOTIDE SEQUENCE</scope>
    <source>
        <strain evidence="10">160909Yilan</strain>
    </source>
</reference>
<keyword evidence="4 8" id="KW-0812">Transmembrane</keyword>
<organism evidence="10 11">
    <name type="scientific">Mycena sanguinolenta</name>
    <dbReference type="NCBI Taxonomy" id="230812"/>
    <lineage>
        <taxon>Eukaryota</taxon>
        <taxon>Fungi</taxon>
        <taxon>Dikarya</taxon>
        <taxon>Basidiomycota</taxon>
        <taxon>Agaricomycotina</taxon>
        <taxon>Agaricomycetes</taxon>
        <taxon>Agaricomycetidae</taxon>
        <taxon>Agaricales</taxon>
        <taxon>Marasmiineae</taxon>
        <taxon>Mycenaceae</taxon>
        <taxon>Mycena</taxon>
    </lineage>
</organism>
<evidence type="ECO:0000256" key="8">
    <source>
        <dbReference type="SAM" id="Phobius"/>
    </source>
</evidence>
<evidence type="ECO:0000313" key="10">
    <source>
        <dbReference type="EMBL" id="KAF7367907.1"/>
    </source>
</evidence>
<evidence type="ECO:0000256" key="4">
    <source>
        <dbReference type="ARBA" id="ARBA00022692"/>
    </source>
</evidence>
<feature type="transmembrane region" description="Helical" evidence="8">
    <location>
        <begin position="213"/>
        <end position="234"/>
    </location>
</feature>
<dbReference type="OrthoDB" id="413079at2759"/>
<evidence type="ECO:0000259" key="9">
    <source>
        <dbReference type="PROSITE" id="PS50850"/>
    </source>
</evidence>
<dbReference type="PANTHER" id="PTHR23514">
    <property type="entry name" value="BYPASS OF STOP CODON PROTEIN 6"/>
    <property type="match status" value="1"/>
</dbReference>